<accession>A0A1H8MP53</accession>
<dbReference type="RefSeq" id="WP_092660046.1">
    <property type="nucleotide sequence ID" value="NZ_FOCX01000009.1"/>
</dbReference>
<feature type="compositionally biased region" description="Basic and acidic residues" evidence="1">
    <location>
        <begin position="217"/>
        <end position="227"/>
    </location>
</feature>
<evidence type="ECO:0000313" key="3">
    <source>
        <dbReference type="Proteomes" id="UP000198775"/>
    </source>
</evidence>
<protein>
    <submittedName>
        <fullName evidence="2">Uncharacterized protein</fullName>
    </submittedName>
</protein>
<dbReference type="EMBL" id="FOCX01000009">
    <property type="protein sequence ID" value="SEO18916.1"/>
    <property type="molecule type" value="Genomic_DNA"/>
</dbReference>
<evidence type="ECO:0000313" key="2">
    <source>
        <dbReference type="EMBL" id="SEO18916.1"/>
    </source>
</evidence>
<dbReference type="AlphaFoldDB" id="A0A1H8MP53"/>
<evidence type="ECO:0000256" key="1">
    <source>
        <dbReference type="SAM" id="MobiDB-lite"/>
    </source>
</evidence>
<proteinExistence type="predicted"/>
<dbReference type="OrthoDB" id="271486at2157"/>
<reference evidence="3" key="1">
    <citation type="submission" date="2016-10" db="EMBL/GenBank/DDBJ databases">
        <authorList>
            <person name="Varghese N."/>
            <person name="Submissions S."/>
        </authorList>
    </citation>
    <scope>NUCLEOTIDE SEQUENCE [LARGE SCALE GENOMIC DNA]</scope>
    <source>
        <strain evidence="3">IBRC-M 10043</strain>
    </source>
</reference>
<feature type="region of interest" description="Disordered" evidence="1">
    <location>
        <begin position="217"/>
        <end position="256"/>
    </location>
</feature>
<dbReference type="Proteomes" id="UP000198775">
    <property type="component" value="Unassembled WGS sequence"/>
</dbReference>
<organism evidence="2 3">
    <name type="scientific">Halorientalis persicus</name>
    <dbReference type="NCBI Taxonomy" id="1367881"/>
    <lineage>
        <taxon>Archaea</taxon>
        <taxon>Methanobacteriati</taxon>
        <taxon>Methanobacteriota</taxon>
        <taxon>Stenosarchaea group</taxon>
        <taxon>Halobacteria</taxon>
        <taxon>Halobacteriales</taxon>
        <taxon>Haloarculaceae</taxon>
        <taxon>Halorientalis</taxon>
    </lineage>
</organism>
<gene>
    <name evidence="2" type="ORF">SAMN05216388_100964</name>
</gene>
<keyword evidence="3" id="KW-1185">Reference proteome</keyword>
<name>A0A1H8MP53_9EURY</name>
<sequence>MCTLNDAETLVKRGETADTYFGSKPIVITTTTMADRKLTLTSWQSEFETVEAFQPDYHIPTDVSDYEDLPAEERAERILECMDGTLWMANRITDAGLDIDIIPLVKGKTAPERRICYKAFDRLDASMAAFYAVRYFTSGNGNQIADLYEHTEEIADEYPINLFLIGCLKPKYLSDCADTVTAAAGQNQWRNVVKPRKQDAETMQATYNDLASSVRDGLDVSRLRPENDPFSDAEVTPDSDAPVAADRDPAATEVGD</sequence>